<evidence type="ECO:0000256" key="6">
    <source>
        <dbReference type="SAM" id="MobiDB-lite"/>
    </source>
</evidence>
<evidence type="ECO:0000256" key="3">
    <source>
        <dbReference type="ARBA" id="ARBA00023136"/>
    </source>
</evidence>
<keyword evidence="10" id="KW-1185">Reference proteome</keyword>
<evidence type="ECO:0000256" key="1">
    <source>
        <dbReference type="ARBA" id="ARBA00004370"/>
    </source>
</evidence>
<dbReference type="Proteomes" id="UP001596542">
    <property type="component" value="Unassembled WGS sequence"/>
</dbReference>
<dbReference type="InterPro" id="IPR004846">
    <property type="entry name" value="T2SS/T3SS_dom"/>
</dbReference>
<dbReference type="Pfam" id="PF00263">
    <property type="entry name" value="Secretin"/>
    <property type="match status" value="1"/>
</dbReference>
<accession>A0ABW2I6T3</accession>
<dbReference type="EMBL" id="JBHTBU010000001">
    <property type="protein sequence ID" value="MFC7286710.1"/>
    <property type="molecule type" value="Genomic_DNA"/>
</dbReference>
<dbReference type="InterPro" id="IPR011990">
    <property type="entry name" value="TPR-like_helical_dom_sf"/>
</dbReference>
<keyword evidence="2 7" id="KW-0732">Signal</keyword>
<dbReference type="InterPro" id="IPR050810">
    <property type="entry name" value="Bact_Secretion_Sys_Channel"/>
</dbReference>
<feature type="signal peptide" evidence="7">
    <location>
        <begin position="1"/>
        <end position="28"/>
    </location>
</feature>
<dbReference type="InterPro" id="IPR019734">
    <property type="entry name" value="TPR_rpt"/>
</dbReference>
<name>A0ABW2I6T3_9BURK</name>
<dbReference type="Gene3D" id="1.25.40.10">
    <property type="entry name" value="Tetratricopeptide repeat domain"/>
    <property type="match status" value="1"/>
</dbReference>
<organism evidence="9 10">
    <name type="scientific">Herminiimonas glaciei</name>
    <dbReference type="NCBI Taxonomy" id="523788"/>
    <lineage>
        <taxon>Bacteria</taxon>
        <taxon>Pseudomonadati</taxon>
        <taxon>Pseudomonadota</taxon>
        <taxon>Betaproteobacteria</taxon>
        <taxon>Burkholderiales</taxon>
        <taxon>Oxalobacteraceae</taxon>
        <taxon>Herminiimonas</taxon>
    </lineage>
</organism>
<keyword evidence="4" id="KW-0802">TPR repeat</keyword>
<evidence type="ECO:0000256" key="4">
    <source>
        <dbReference type="PROSITE-ProRule" id="PRU00339"/>
    </source>
</evidence>
<feature type="chain" id="PRO_5046360954" evidence="7">
    <location>
        <begin position="29"/>
        <end position="670"/>
    </location>
</feature>
<evidence type="ECO:0000313" key="10">
    <source>
        <dbReference type="Proteomes" id="UP001596542"/>
    </source>
</evidence>
<keyword evidence="3" id="KW-0472">Membrane</keyword>
<evidence type="ECO:0000256" key="5">
    <source>
        <dbReference type="RuleBase" id="RU004003"/>
    </source>
</evidence>
<dbReference type="PANTHER" id="PTHR30332">
    <property type="entry name" value="PROBABLE GENERAL SECRETION PATHWAY PROTEIN D"/>
    <property type="match status" value="1"/>
</dbReference>
<dbReference type="PROSITE" id="PS50005">
    <property type="entry name" value="TPR"/>
    <property type="match status" value="1"/>
</dbReference>
<feature type="repeat" description="TPR" evidence="4">
    <location>
        <begin position="129"/>
        <end position="162"/>
    </location>
</feature>
<gene>
    <name evidence="9" type="ORF">ACFQPC_01555</name>
</gene>
<feature type="region of interest" description="Disordered" evidence="6">
    <location>
        <begin position="289"/>
        <end position="339"/>
    </location>
</feature>
<evidence type="ECO:0000256" key="2">
    <source>
        <dbReference type="ARBA" id="ARBA00022729"/>
    </source>
</evidence>
<evidence type="ECO:0000256" key="7">
    <source>
        <dbReference type="SAM" id="SignalP"/>
    </source>
</evidence>
<dbReference type="PANTHER" id="PTHR30332:SF24">
    <property type="entry name" value="SECRETIN GSPD-RELATED"/>
    <property type="match status" value="1"/>
</dbReference>
<comment type="similarity">
    <text evidence="5">Belongs to the bacterial secretin family.</text>
</comment>
<feature type="domain" description="Type II/III secretion system secretin-like" evidence="8">
    <location>
        <begin position="432"/>
        <end position="588"/>
    </location>
</feature>
<proteinExistence type="inferred from homology"/>
<evidence type="ECO:0000259" key="8">
    <source>
        <dbReference type="Pfam" id="PF00263"/>
    </source>
</evidence>
<feature type="compositionally biased region" description="Low complexity" evidence="6">
    <location>
        <begin position="301"/>
        <end position="334"/>
    </location>
</feature>
<dbReference type="RefSeq" id="WP_382269893.1">
    <property type="nucleotide sequence ID" value="NZ_JBHTBU010000001.1"/>
</dbReference>
<comment type="subcellular location">
    <subcellularLocation>
        <location evidence="1">Membrane</location>
    </subcellularLocation>
</comment>
<comment type="caution">
    <text evidence="9">The sequence shown here is derived from an EMBL/GenBank/DDBJ whole genome shotgun (WGS) entry which is preliminary data.</text>
</comment>
<dbReference type="SUPFAM" id="SSF48452">
    <property type="entry name" value="TPR-like"/>
    <property type="match status" value="1"/>
</dbReference>
<sequence>MKKIHHKSGLRKICAAVALALSVMPAVAATAPAKSFVDMVRELPLVPAGMQDTEVLAKVTATVDAIKQLELGKANQIINEALQLDPRNSYLHFLNGFVYHLQARQGDTQKGEMALEGYQQALRIDPSNWIAQEFLGLAYMDLKQFDRAKLAFSDVLLMTPESSVSIYGLMVASYLTGDAKTACAMADQFQKTSTESNRLFVRSSISVYASCGNFAQAEQMRDALSKIDGGSLEAERADRRLSQWKAFYLKQEQTATAAKGQAAEGMIKAGWTQSAAGERPQQLAQAFNIPSRPAPRPPSDNPTDANPAGPATPGATPVGDGTPADVPANAAAVSGGSGASGGPRMLLIDVVLLSTQELITTSKGVNLLSALTLQLGSATNNAPAYSRVITSSSTSGGASTVITPPTVSTAITRAISIPALTYSLNIANANSSVNEVLARPTLAAIEGLPSEFFSGTNLSAGVVSTSFNGGTTIVPLDKRFGIKLAITPVFLQQGRVQMKVEAQRTALNASSDNPRVAYQIEIGEITANANVVMNMGDTLILSGLSEKSSSNTRDGVPGLQDIPGVQYLFSNKKTNDLMRSALILVTPRSPVQVSESPQEAGDSMASRMKALRDRFGFANSTSTNVDAVMNQLQTNDYFREFRQGDVSIERWDRMRSTGDRLREALGFLYY</sequence>
<protein>
    <submittedName>
        <fullName evidence="9">Secretion protein</fullName>
    </submittedName>
</protein>
<evidence type="ECO:0000313" key="9">
    <source>
        <dbReference type="EMBL" id="MFC7286710.1"/>
    </source>
</evidence>
<reference evidence="10" key="1">
    <citation type="journal article" date="2019" name="Int. J. Syst. Evol. Microbiol.">
        <title>The Global Catalogue of Microorganisms (GCM) 10K type strain sequencing project: providing services to taxonomists for standard genome sequencing and annotation.</title>
        <authorList>
            <consortium name="The Broad Institute Genomics Platform"/>
            <consortium name="The Broad Institute Genome Sequencing Center for Infectious Disease"/>
            <person name="Wu L."/>
            <person name="Ma J."/>
        </authorList>
    </citation>
    <scope>NUCLEOTIDE SEQUENCE [LARGE SCALE GENOMIC DNA]</scope>
    <source>
        <strain evidence="10">KACC 12508</strain>
    </source>
</reference>